<accession>A0A427XVT5</accession>
<protein>
    <submittedName>
        <fullName evidence="2">Uncharacterized protein</fullName>
    </submittedName>
</protein>
<dbReference type="Proteomes" id="UP000279259">
    <property type="component" value="Unassembled WGS sequence"/>
</dbReference>
<comment type="caution">
    <text evidence="2">The sequence shown here is derived from an EMBL/GenBank/DDBJ whole genome shotgun (WGS) entry which is preliminary data.</text>
</comment>
<gene>
    <name evidence="2" type="ORF">EHS25_005718</name>
</gene>
<evidence type="ECO:0000256" key="1">
    <source>
        <dbReference type="SAM" id="MobiDB-lite"/>
    </source>
</evidence>
<dbReference type="EMBL" id="RSCD01000025">
    <property type="protein sequence ID" value="RSH83008.1"/>
    <property type="molecule type" value="Genomic_DNA"/>
</dbReference>
<reference evidence="2 3" key="1">
    <citation type="submission" date="2018-11" db="EMBL/GenBank/DDBJ databases">
        <title>Genome sequence of Saitozyma podzolica DSM 27192.</title>
        <authorList>
            <person name="Aliyu H."/>
            <person name="Gorte O."/>
            <person name="Ochsenreither K."/>
        </authorList>
    </citation>
    <scope>NUCLEOTIDE SEQUENCE [LARGE SCALE GENOMIC DNA]</scope>
    <source>
        <strain evidence="2 3">DSM 27192</strain>
    </source>
</reference>
<evidence type="ECO:0000313" key="3">
    <source>
        <dbReference type="Proteomes" id="UP000279259"/>
    </source>
</evidence>
<organism evidence="2 3">
    <name type="scientific">Saitozyma podzolica</name>
    <dbReference type="NCBI Taxonomy" id="1890683"/>
    <lineage>
        <taxon>Eukaryota</taxon>
        <taxon>Fungi</taxon>
        <taxon>Dikarya</taxon>
        <taxon>Basidiomycota</taxon>
        <taxon>Agaricomycotina</taxon>
        <taxon>Tremellomycetes</taxon>
        <taxon>Tremellales</taxon>
        <taxon>Trimorphomycetaceae</taxon>
        <taxon>Saitozyma</taxon>
    </lineage>
</organism>
<name>A0A427XVT5_9TREE</name>
<feature type="region of interest" description="Disordered" evidence="1">
    <location>
        <begin position="1"/>
        <end position="30"/>
    </location>
</feature>
<proteinExistence type="predicted"/>
<dbReference type="AlphaFoldDB" id="A0A427XVT5"/>
<evidence type="ECO:0000313" key="2">
    <source>
        <dbReference type="EMBL" id="RSH83008.1"/>
    </source>
</evidence>
<dbReference type="OrthoDB" id="2575404at2759"/>
<sequence length="65" mass="7001">MPHRQRRQKQTPAPIPTLEALPSSTQLTTQGHGRREILAGNKEALAGSLPHEQAKAVIEASPKLG</sequence>
<keyword evidence="3" id="KW-1185">Reference proteome</keyword>